<sequence length="31" mass="3836">MILCFMILIFKWLIIVERRFLSAPILFSHRK</sequence>
<organism evidence="1">
    <name type="scientific">Myoviridae sp. ctBoB21</name>
    <dbReference type="NCBI Taxonomy" id="2827287"/>
    <lineage>
        <taxon>Viruses</taxon>
        <taxon>Duplodnaviria</taxon>
        <taxon>Heunggongvirae</taxon>
        <taxon>Uroviricota</taxon>
        <taxon>Caudoviricetes</taxon>
    </lineage>
</organism>
<protein>
    <submittedName>
        <fullName evidence="1">Uncharacterized protein</fullName>
    </submittedName>
</protein>
<evidence type="ECO:0000313" key="1">
    <source>
        <dbReference type="EMBL" id="DAE26717.1"/>
    </source>
</evidence>
<accession>A0A8S5R6U5</accession>
<name>A0A8S5R6U5_9CAUD</name>
<proteinExistence type="predicted"/>
<reference evidence="1" key="1">
    <citation type="journal article" date="2021" name="Proc. Natl. Acad. Sci. U.S.A.">
        <title>A Catalog of Tens of Thousands of Viruses from Human Metagenomes Reveals Hidden Associations with Chronic Diseases.</title>
        <authorList>
            <person name="Tisza M.J."/>
            <person name="Buck C.B."/>
        </authorList>
    </citation>
    <scope>NUCLEOTIDE SEQUENCE</scope>
    <source>
        <strain evidence="1">CtBoB21</strain>
    </source>
</reference>
<dbReference type="EMBL" id="BK015822">
    <property type="protein sequence ID" value="DAE26717.1"/>
    <property type="molecule type" value="Genomic_DNA"/>
</dbReference>